<dbReference type="Proteomes" id="UP000697995">
    <property type="component" value="Unassembled WGS sequence"/>
</dbReference>
<dbReference type="EMBL" id="NRSG01000002">
    <property type="protein sequence ID" value="MBK1656721.1"/>
    <property type="molecule type" value="Genomic_DNA"/>
</dbReference>
<organism evidence="2 3">
    <name type="scientific">Paracraurococcus ruber</name>
    <dbReference type="NCBI Taxonomy" id="77675"/>
    <lineage>
        <taxon>Bacteria</taxon>
        <taxon>Pseudomonadati</taxon>
        <taxon>Pseudomonadota</taxon>
        <taxon>Alphaproteobacteria</taxon>
        <taxon>Acetobacterales</taxon>
        <taxon>Roseomonadaceae</taxon>
        <taxon>Paracraurococcus</taxon>
    </lineage>
</organism>
<keyword evidence="3" id="KW-1185">Reference proteome</keyword>
<evidence type="ECO:0000256" key="1">
    <source>
        <dbReference type="SAM" id="Phobius"/>
    </source>
</evidence>
<evidence type="ECO:0000313" key="2">
    <source>
        <dbReference type="EMBL" id="MBK1656721.1"/>
    </source>
</evidence>
<evidence type="ECO:0000313" key="3">
    <source>
        <dbReference type="Proteomes" id="UP000697995"/>
    </source>
</evidence>
<feature type="transmembrane region" description="Helical" evidence="1">
    <location>
        <begin position="6"/>
        <end position="26"/>
    </location>
</feature>
<sequence length="86" mass="9663">MGWVSGTVVFFLIWWTALFAILPIGTQPNPDGDPETGWRGVPERPRLLRKLLLTTLVTAVLWLGVEAVIASDWLSFRTGWLAMPEK</sequence>
<feature type="transmembrane region" description="Helical" evidence="1">
    <location>
        <begin position="47"/>
        <end position="65"/>
    </location>
</feature>
<protein>
    <recommendedName>
        <fullName evidence="4">DUF1467 family protein</fullName>
    </recommendedName>
</protein>
<keyword evidence="1" id="KW-0812">Transmembrane</keyword>
<evidence type="ECO:0008006" key="4">
    <source>
        <dbReference type="Google" id="ProtNLM"/>
    </source>
</evidence>
<reference evidence="2 3" key="1">
    <citation type="journal article" date="2020" name="Microorganisms">
        <title>Osmotic Adaptation and Compatible Solute Biosynthesis of Phototrophic Bacteria as Revealed from Genome Analyses.</title>
        <authorList>
            <person name="Imhoff J.F."/>
            <person name="Rahn T."/>
            <person name="Kunzel S."/>
            <person name="Keller A."/>
            <person name="Neulinger S.C."/>
        </authorList>
    </citation>
    <scope>NUCLEOTIDE SEQUENCE [LARGE SCALE GENOMIC DNA]</scope>
    <source>
        <strain evidence="2 3">DSM 15382</strain>
    </source>
</reference>
<dbReference type="RefSeq" id="WP_133219276.1">
    <property type="nucleotide sequence ID" value="NZ_NRSG01000002.1"/>
</dbReference>
<dbReference type="InterPro" id="IPR009935">
    <property type="entry name" value="DUF1467"/>
</dbReference>
<keyword evidence="1" id="KW-0472">Membrane</keyword>
<gene>
    <name evidence="2" type="ORF">CKO45_00580</name>
</gene>
<keyword evidence="1" id="KW-1133">Transmembrane helix</keyword>
<dbReference type="Pfam" id="PF07330">
    <property type="entry name" value="DUF1467"/>
    <property type="match status" value="1"/>
</dbReference>
<accession>A0ABS1CRB6</accession>
<proteinExistence type="predicted"/>
<name>A0ABS1CRB6_9PROT</name>
<comment type="caution">
    <text evidence="2">The sequence shown here is derived from an EMBL/GenBank/DDBJ whole genome shotgun (WGS) entry which is preliminary data.</text>
</comment>